<accession>A0A2W0HCJ2</accession>
<reference evidence="3 4" key="1">
    <citation type="submission" date="2017-10" db="EMBL/GenBank/DDBJ databases">
        <title>Bacillus sp. nov., a halophilic bacterium isolated from a Yangshapao Lake.</title>
        <authorList>
            <person name="Wang H."/>
        </authorList>
    </citation>
    <scope>NUCLEOTIDE SEQUENCE [LARGE SCALE GENOMIC DNA]</scope>
    <source>
        <strain evidence="3 4">YSP-3</strain>
    </source>
</reference>
<keyword evidence="2" id="KW-0472">Membrane</keyword>
<keyword evidence="2" id="KW-0812">Transmembrane</keyword>
<feature type="transmembrane region" description="Helical" evidence="2">
    <location>
        <begin position="25"/>
        <end position="47"/>
    </location>
</feature>
<dbReference type="AlphaFoldDB" id="A0A2W0HCJ2"/>
<proteinExistence type="predicted"/>
<evidence type="ECO:0000313" key="4">
    <source>
        <dbReference type="Proteomes" id="UP000248066"/>
    </source>
</evidence>
<dbReference type="Proteomes" id="UP000248066">
    <property type="component" value="Unassembled WGS sequence"/>
</dbReference>
<gene>
    <name evidence="3" type="ORF">CR205_10150</name>
</gene>
<sequence length="116" mass="14105">MNDRKERMRALVDEGRWTFIWKEGILNFALKIWLIYLAVSFVVFYNFDFRMFLMPEEWLRLLVWLGIFLVMGIYWGFIWFSVHSSDKKREAAARERKEAEQKSTVGGTRKKKKWKS</sequence>
<dbReference type="RefSeq" id="WP_110519184.1">
    <property type="nucleotide sequence ID" value="NZ_PDOF01000001.1"/>
</dbReference>
<feature type="transmembrane region" description="Helical" evidence="2">
    <location>
        <begin position="59"/>
        <end position="80"/>
    </location>
</feature>
<evidence type="ECO:0008006" key="5">
    <source>
        <dbReference type="Google" id="ProtNLM"/>
    </source>
</evidence>
<comment type="caution">
    <text evidence="3">The sequence shown here is derived from an EMBL/GenBank/DDBJ whole genome shotgun (WGS) entry which is preliminary data.</text>
</comment>
<protein>
    <recommendedName>
        <fullName evidence="5">2TM domain-containing protein</fullName>
    </recommendedName>
</protein>
<evidence type="ECO:0000256" key="2">
    <source>
        <dbReference type="SAM" id="Phobius"/>
    </source>
</evidence>
<keyword evidence="2" id="KW-1133">Transmembrane helix</keyword>
<organism evidence="3 4">
    <name type="scientific">Alteribacter lacisalsi</name>
    <dbReference type="NCBI Taxonomy" id="2045244"/>
    <lineage>
        <taxon>Bacteria</taxon>
        <taxon>Bacillati</taxon>
        <taxon>Bacillota</taxon>
        <taxon>Bacilli</taxon>
        <taxon>Bacillales</taxon>
        <taxon>Bacillaceae</taxon>
        <taxon>Alteribacter</taxon>
    </lineage>
</organism>
<keyword evidence="4" id="KW-1185">Reference proteome</keyword>
<evidence type="ECO:0000313" key="3">
    <source>
        <dbReference type="EMBL" id="PYZ98907.1"/>
    </source>
</evidence>
<dbReference type="EMBL" id="PDOF01000001">
    <property type="protein sequence ID" value="PYZ98907.1"/>
    <property type="molecule type" value="Genomic_DNA"/>
</dbReference>
<dbReference type="OrthoDB" id="2971204at2"/>
<evidence type="ECO:0000256" key="1">
    <source>
        <dbReference type="SAM" id="MobiDB-lite"/>
    </source>
</evidence>
<name>A0A2W0HCJ2_9BACI</name>
<feature type="region of interest" description="Disordered" evidence="1">
    <location>
        <begin position="93"/>
        <end position="116"/>
    </location>
</feature>